<proteinExistence type="predicted"/>
<evidence type="ECO:0000313" key="2">
    <source>
        <dbReference type="EMBL" id="AHG63918.1"/>
    </source>
</evidence>
<name>W0PFT0_ADVMD</name>
<dbReference type="eggNOG" id="ENOG5033IZ9">
    <property type="taxonomic scope" value="Bacteria"/>
</dbReference>
<organism evidence="2 3">
    <name type="scientific">Advenella mimigardefordensis (strain DSM 17166 / LMG 22922 / DPN7)</name>
    <dbReference type="NCBI Taxonomy" id="1247726"/>
    <lineage>
        <taxon>Bacteria</taxon>
        <taxon>Pseudomonadati</taxon>
        <taxon>Pseudomonadota</taxon>
        <taxon>Betaproteobacteria</taxon>
        <taxon>Burkholderiales</taxon>
        <taxon>Alcaligenaceae</taxon>
    </lineage>
</organism>
<protein>
    <submittedName>
        <fullName evidence="2">Uncharacterized protein</fullName>
    </submittedName>
</protein>
<dbReference type="Pfam" id="PF17274">
    <property type="entry name" value="DUF5339"/>
    <property type="match status" value="1"/>
</dbReference>
<dbReference type="EMBL" id="CP003915">
    <property type="protein sequence ID" value="AHG63918.1"/>
    <property type="molecule type" value="Genomic_DNA"/>
</dbReference>
<dbReference type="HOGENOM" id="CLU_111450_0_0_4"/>
<accession>W0PFT0</accession>
<dbReference type="PATRIC" id="fig|1247726.3.peg.2021"/>
<feature type="compositionally biased region" description="Low complexity" evidence="1">
    <location>
        <begin position="86"/>
        <end position="148"/>
    </location>
</feature>
<sequence length="215" mass="22461">MQIPRLLLIRQPHHLKHRLHRHPLIPAQRLRRLAKPPLLAKPLRLAAASHNKEEGCMNLNKTRLAVLAAVMAGVVGLAGCDKGSDSAAPETPAATSEAPATPAPAAEPAAPAAPAESSPAPADSGTASSSAAGETPAPAADSSAGADSNLPQTCQDYFKKAEDLVAKAGGSADQMKQMMDQQRSQMAAIKDQAQLESSCKQALDMLDQQMKQMPQ</sequence>
<reference evidence="2 3" key="1">
    <citation type="journal article" date="2014" name="Microbiology">
        <title>Unravelling the complete genome sequence of Advenella mimigardefordensis strain DPN7T and novel insights in the catabolism of the xenobiotic polythioester precursor 3,3'-dithiodipropionate.</title>
        <authorList>
            <person name="Wubbeler J.H."/>
            <person name="Hiessl S."/>
            <person name="Schuldes J."/>
            <person name="Thurmer A."/>
            <person name="Daniel R."/>
            <person name="Steinbuchel A."/>
        </authorList>
    </citation>
    <scope>NUCLEOTIDE SEQUENCE [LARGE SCALE GENOMIC DNA]</scope>
    <source>
        <strain evidence="3">DSM 17166 / LMG 22922 / DPN7</strain>
    </source>
</reference>
<dbReference type="InterPro" id="IPR020493">
    <property type="entry name" value="Uncharacterised_HI0310"/>
</dbReference>
<dbReference type="AlphaFoldDB" id="W0PFT0"/>
<keyword evidence="3" id="KW-1185">Reference proteome</keyword>
<feature type="region of interest" description="Disordered" evidence="1">
    <location>
        <begin position="82"/>
        <end position="151"/>
    </location>
</feature>
<dbReference type="KEGG" id="amim:MIM_c18380"/>
<dbReference type="Proteomes" id="UP000019095">
    <property type="component" value="Chromosome"/>
</dbReference>
<evidence type="ECO:0000313" key="3">
    <source>
        <dbReference type="Proteomes" id="UP000019095"/>
    </source>
</evidence>
<gene>
    <name evidence="2" type="ORF">MIM_c18380</name>
</gene>
<evidence type="ECO:0000256" key="1">
    <source>
        <dbReference type="SAM" id="MobiDB-lite"/>
    </source>
</evidence>